<dbReference type="AlphaFoldDB" id="A0A8K0T1K0"/>
<feature type="compositionally biased region" description="Basic residues" evidence="1">
    <location>
        <begin position="250"/>
        <end position="261"/>
    </location>
</feature>
<gene>
    <name evidence="2" type="ORF">B0I35DRAFT_425195</name>
</gene>
<evidence type="ECO:0000256" key="1">
    <source>
        <dbReference type="SAM" id="MobiDB-lite"/>
    </source>
</evidence>
<feature type="compositionally biased region" description="Low complexity" evidence="1">
    <location>
        <begin position="161"/>
        <end position="179"/>
    </location>
</feature>
<keyword evidence="3" id="KW-1185">Reference proteome</keyword>
<evidence type="ECO:0000313" key="2">
    <source>
        <dbReference type="EMBL" id="KAH7324921.1"/>
    </source>
</evidence>
<protein>
    <submittedName>
        <fullName evidence="2">Uncharacterized protein</fullName>
    </submittedName>
</protein>
<reference evidence="2" key="1">
    <citation type="journal article" date="2021" name="Nat. Commun.">
        <title>Genetic determinants of endophytism in the Arabidopsis root mycobiome.</title>
        <authorList>
            <person name="Mesny F."/>
            <person name="Miyauchi S."/>
            <person name="Thiergart T."/>
            <person name="Pickel B."/>
            <person name="Atanasova L."/>
            <person name="Karlsson M."/>
            <person name="Huettel B."/>
            <person name="Barry K.W."/>
            <person name="Haridas S."/>
            <person name="Chen C."/>
            <person name="Bauer D."/>
            <person name="Andreopoulos W."/>
            <person name="Pangilinan J."/>
            <person name="LaButti K."/>
            <person name="Riley R."/>
            <person name="Lipzen A."/>
            <person name="Clum A."/>
            <person name="Drula E."/>
            <person name="Henrissat B."/>
            <person name="Kohler A."/>
            <person name="Grigoriev I.V."/>
            <person name="Martin F.M."/>
            <person name="Hacquard S."/>
        </authorList>
    </citation>
    <scope>NUCLEOTIDE SEQUENCE</scope>
    <source>
        <strain evidence="2">MPI-CAGE-CH-0235</strain>
    </source>
</reference>
<evidence type="ECO:0000313" key="3">
    <source>
        <dbReference type="Proteomes" id="UP000813444"/>
    </source>
</evidence>
<dbReference type="EMBL" id="JAGPNK010000003">
    <property type="protein sequence ID" value="KAH7324921.1"/>
    <property type="molecule type" value="Genomic_DNA"/>
</dbReference>
<name>A0A8K0T1K0_9HYPO</name>
<feature type="region of interest" description="Disordered" evidence="1">
    <location>
        <begin position="1"/>
        <end position="36"/>
    </location>
</feature>
<organism evidence="2 3">
    <name type="scientific">Stachybotrys elegans</name>
    <dbReference type="NCBI Taxonomy" id="80388"/>
    <lineage>
        <taxon>Eukaryota</taxon>
        <taxon>Fungi</taxon>
        <taxon>Dikarya</taxon>
        <taxon>Ascomycota</taxon>
        <taxon>Pezizomycotina</taxon>
        <taxon>Sordariomycetes</taxon>
        <taxon>Hypocreomycetidae</taxon>
        <taxon>Hypocreales</taxon>
        <taxon>Stachybotryaceae</taxon>
        <taxon>Stachybotrys</taxon>
    </lineage>
</organism>
<dbReference type="Proteomes" id="UP000813444">
    <property type="component" value="Unassembled WGS sequence"/>
</dbReference>
<accession>A0A8K0T1K0</accession>
<feature type="region of interest" description="Disordered" evidence="1">
    <location>
        <begin position="154"/>
        <end position="261"/>
    </location>
</feature>
<proteinExistence type="predicted"/>
<comment type="caution">
    <text evidence="2">The sequence shown here is derived from an EMBL/GenBank/DDBJ whole genome shotgun (WGS) entry which is preliminary data.</text>
</comment>
<sequence length="261" mass="28327">MTNQRYRQTSRHAQDFPNGTQGGQGQGRSQGQTRSKQHIALVRDILCETAYMGSHLLAANMFVPELIPDGRPRMNVMAPSHSFGPNSLVALVQQDMLPSLGRKMEEISGKKEFMIIMAPNDPDAVQALAQRPGVESVVGTPHAAITFAAPTVLPSPAANMTTGPPRAAPGSAPSSASTSVMKEEPIVIPDDPDGTLEQVRRSQRRKYHKVSDEPSGAPEVEVPKKKKRKCAPAQKVKKEGQEKQGAAEPKKKKNTRKNRAE</sequence>